<dbReference type="InterPro" id="IPR040336">
    <property type="entry name" value="At1g61900-like"/>
</dbReference>
<feature type="domain" description="At1g61900-like C-terminal" evidence="4">
    <location>
        <begin position="281"/>
        <end position="354"/>
    </location>
</feature>
<gene>
    <name evidence="5" type="ORF">MKW94_006251</name>
</gene>
<reference evidence="5" key="1">
    <citation type="submission" date="2022-03" db="EMBL/GenBank/DDBJ databases">
        <title>A functionally conserved STORR gene fusion in Papaver species that diverged 16.8 million years ago.</title>
        <authorList>
            <person name="Catania T."/>
        </authorList>
    </citation>
    <scope>NUCLEOTIDE SEQUENCE</scope>
    <source>
        <strain evidence="5">S-191538</strain>
    </source>
</reference>
<accession>A0AA41VBM0</accession>
<name>A0AA41VBM0_PAPNU</name>
<feature type="transmembrane region" description="Helical" evidence="2">
    <location>
        <begin position="441"/>
        <end position="458"/>
    </location>
</feature>
<evidence type="ECO:0008006" key="7">
    <source>
        <dbReference type="Google" id="ProtNLM"/>
    </source>
</evidence>
<dbReference type="AlphaFoldDB" id="A0AA41VBM0"/>
<dbReference type="Pfam" id="PF19160">
    <property type="entry name" value="SPARK"/>
    <property type="match status" value="1"/>
</dbReference>
<evidence type="ECO:0000313" key="6">
    <source>
        <dbReference type="Proteomes" id="UP001177140"/>
    </source>
</evidence>
<evidence type="ECO:0000256" key="1">
    <source>
        <dbReference type="SAM" id="MobiDB-lite"/>
    </source>
</evidence>
<dbReference type="Pfam" id="PF26584">
    <property type="entry name" value="At1g61900"/>
    <property type="match status" value="1"/>
</dbReference>
<keyword evidence="2" id="KW-1133">Transmembrane helix</keyword>
<evidence type="ECO:0000256" key="2">
    <source>
        <dbReference type="SAM" id="Phobius"/>
    </source>
</evidence>
<feature type="domain" description="SPARK" evidence="3">
    <location>
        <begin position="81"/>
        <end position="228"/>
    </location>
</feature>
<evidence type="ECO:0000259" key="3">
    <source>
        <dbReference type="Pfam" id="PF19160"/>
    </source>
</evidence>
<keyword evidence="2" id="KW-0812">Transmembrane</keyword>
<organism evidence="5 6">
    <name type="scientific">Papaver nudicaule</name>
    <name type="common">Iceland poppy</name>
    <dbReference type="NCBI Taxonomy" id="74823"/>
    <lineage>
        <taxon>Eukaryota</taxon>
        <taxon>Viridiplantae</taxon>
        <taxon>Streptophyta</taxon>
        <taxon>Embryophyta</taxon>
        <taxon>Tracheophyta</taxon>
        <taxon>Spermatophyta</taxon>
        <taxon>Magnoliopsida</taxon>
        <taxon>Ranunculales</taxon>
        <taxon>Papaveraceae</taxon>
        <taxon>Papaveroideae</taxon>
        <taxon>Papaver</taxon>
    </lineage>
</organism>
<sequence length="460" mass="50219">MRERLPLNLNSVLLKLFLLSFWLYTSKCTLVEYPEDSNSPGKKGDDFLPVEPPSEEPQPFLPFLAPSPLAPFTNQSVPRLSGQCTLNFSAAESMMKMTAIDCFDFFAPFLANVICCPQLDATLAVLVGQSSKVTKMLALDVTHAKHCLSDVDQILVGQGASSDLQKVCSIHPSNLTEASCPVKEVNDFENTVDSSALLLACEKLDPVNECCTQTCENAISDAARSIELKDYGLSDVSHVLPEHSSRIDDCKIIVRRWLTSKLDPSAAKKVLRGLSNCNVNKVCPLVFPNTKGVAKHCGNEISNQTACCNAMESYVTHLQKQSFITNLQALDCAALLGVKLHKSNITRNIYGLCHITLKDFSLQVGTQESGCLLPSLPSDATFDKASGISFLCDLNDNIAAPWPSTTQLPSSSCSKTVKIPALPAATSGQNGRRLVTDHNRSVHICIILYFVLFYFILFDC</sequence>
<dbReference type="PANTHER" id="PTHR33831">
    <property type="entry name" value="GPI-ANCHORED PROTEIN"/>
    <property type="match status" value="1"/>
</dbReference>
<dbReference type="InterPro" id="IPR059003">
    <property type="entry name" value="At1g61900_C"/>
</dbReference>
<dbReference type="EMBL" id="JAJJMA010144882">
    <property type="protein sequence ID" value="MCL7034383.1"/>
    <property type="molecule type" value="Genomic_DNA"/>
</dbReference>
<dbReference type="Proteomes" id="UP001177140">
    <property type="component" value="Unassembled WGS sequence"/>
</dbReference>
<feature type="transmembrane region" description="Helical" evidence="2">
    <location>
        <begin position="7"/>
        <end position="24"/>
    </location>
</feature>
<evidence type="ECO:0000259" key="4">
    <source>
        <dbReference type="Pfam" id="PF26584"/>
    </source>
</evidence>
<dbReference type="PANTHER" id="PTHR33831:SF5">
    <property type="entry name" value="OS07G0102300 PROTEIN"/>
    <property type="match status" value="1"/>
</dbReference>
<protein>
    <recommendedName>
        <fullName evidence="7">SPARK domain-containing protein</fullName>
    </recommendedName>
</protein>
<evidence type="ECO:0000313" key="5">
    <source>
        <dbReference type="EMBL" id="MCL7034383.1"/>
    </source>
</evidence>
<dbReference type="GO" id="GO:0005886">
    <property type="term" value="C:plasma membrane"/>
    <property type="evidence" value="ECO:0007669"/>
    <property type="project" value="TreeGrafter"/>
</dbReference>
<comment type="caution">
    <text evidence="5">The sequence shown here is derived from an EMBL/GenBank/DDBJ whole genome shotgun (WGS) entry which is preliminary data.</text>
</comment>
<dbReference type="InterPro" id="IPR043891">
    <property type="entry name" value="SPARK"/>
</dbReference>
<proteinExistence type="predicted"/>
<keyword evidence="2" id="KW-0472">Membrane</keyword>
<keyword evidence="6" id="KW-1185">Reference proteome</keyword>
<feature type="region of interest" description="Disordered" evidence="1">
    <location>
        <begin position="35"/>
        <end position="55"/>
    </location>
</feature>